<feature type="chain" id="PRO_5017667759" description="6-bladed beta-propeller" evidence="1">
    <location>
        <begin position="22"/>
        <end position="320"/>
    </location>
</feature>
<dbReference type="InterPro" id="IPR011042">
    <property type="entry name" value="6-blade_b-propeller_TolB-like"/>
</dbReference>
<accession>A0A3E2BQ13</accession>
<gene>
    <name evidence="2" type="ORF">OP8BY_1345</name>
</gene>
<evidence type="ECO:0008006" key="4">
    <source>
        <dbReference type="Google" id="ProtNLM"/>
    </source>
</evidence>
<organism evidence="2 3">
    <name type="scientific">Candidatus Saccharicenans subterraneus</name>
    <dbReference type="NCBI Taxonomy" id="2508984"/>
    <lineage>
        <taxon>Bacteria</taxon>
        <taxon>Candidatus Aminicenantota</taxon>
        <taxon>Candidatus Aminicenantia</taxon>
        <taxon>Candidatus Aminicenantales</taxon>
        <taxon>Candidatus Saccharicenantaceae</taxon>
        <taxon>Candidatus Saccharicenans</taxon>
    </lineage>
</organism>
<evidence type="ECO:0000256" key="1">
    <source>
        <dbReference type="SAM" id="SignalP"/>
    </source>
</evidence>
<reference evidence="2 3" key="1">
    <citation type="submission" date="2018-08" db="EMBL/GenBank/DDBJ databases">
        <title>Genome analysis of the thermophilic bacterium of the candidate phylum Aminicenantes from deep subsurface aquifer revealed its physiology and ecological role.</title>
        <authorList>
            <person name="Kadnikov V.V."/>
            <person name="Mardanov A.V."/>
            <person name="Beletsky A.V."/>
            <person name="Karnachuk O.V."/>
            <person name="Ravin N.V."/>
        </authorList>
    </citation>
    <scope>NUCLEOTIDE SEQUENCE [LARGE SCALE GENOMIC DNA]</scope>
    <source>
        <strain evidence="2">BY38</strain>
    </source>
</reference>
<protein>
    <recommendedName>
        <fullName evidence="4">6-bladed beta-propeller</fullName>
    </recommendedName>
</protein>
<dbReference type="EMBL" id="QUAH01000002">
    <property type="protein sequence ID" value="RFT16732.1"/>
    <property type="molecule type" value="Genomic_DNA"/>
</dbReference>
<evidence type="ECO:0000313" key="3">
    <source>
        <dbReference type="Proteomes" id="UP000257323"/>
    </source>
</evidence>
<name>A0A3E2BQ13_9BACT</name>
<keyword evidence="1" id="KW-0732">Signal</keyword>
<dbReference type="AlphaFoldDB" id="A0A3E2BQ13"/>
<comment type="caution">
    <text evidence="2">The sequence shown here is derived from an EMBL/GenBank/DDBJ whole genome shotgun (WGS) entry which is preliminary data.</text>
</comment>
<feature type="signal peptide" evidence="1">
    <location>
        <begin position="1"/>
        <end position="21"/>
    </location>
</feature>
<dbReference type="SUPFAM" id="SSF63829">
    <property type="entry name" value="Calcium-dependent phosphotriesterase"/>
    <property type="match status" value="1"/>
</dbReference>
<dbReference type="Proteomes" id="UP000257323">
    <property type="component" value="Unassembled WGS sequence"/>
</dbReference>
<sequence length="320" mass="36549">MIKKILCQLICLLILRILVQAESAEKITVGEVLKIGGIEKDLLYQWTDLCVDERNLIYVLDARDCSLKMFDAFGKLVKMAGRKGEGPGEFNFPIKIKSSGNRLFVSELYRPGLKVFTKDLSYVSSIPIAGPIADFYAKEGGIIVAAPRISKELAALVEYDFEGREKMRINYEEDGLADPVDQIKRFNMRMIDIAVDRRGDIIIVFEFIDRVIKLNEKGDLIFKKSFFGSREAVFKNSLPQNHVYLDVDTDQHNNIFILCGHYSSNPKRDVMVLSEKGDYLTTFTLPEQTHMIYIDHNNFLYARADEGMAIKKYRLAYGNN</sequence>
<evidence type="ECO:0000313" key="2">
    <source>
        <dbReference type="EMBL" id="RFT16732.1"/>
    </source>
</evidence>
<proteinExistence type="predicted"/>
<dbReference type="Gene3D" id="2.120.10.30">
    <property type="entry name" value="TolB, C-terminal domain"/>
    <property type="match status" value="1"/>
</dbReference>